<dbReference type="PROSITE" id="PS50893">
    <property type="entry name" value="ABC_TRANSPORTER_2"/>
    <property type="match status" value="2"/>
</dbReference>
<dbReference type="GO" id="GO:0005524">
    <property type="term" value="F:ATP binding"/>
    <property type="evidence" value="ECO:0007669"/>
    <property type="project" value="UniProtKB-KW"/>
</dbReference>
<feature type="compositionally biased region" description="Polar residues" evidence="8">
    <location>
        <begin position="1"/>
        <end position="14"/>
    </location>
</feature>
<dbReference type="GO" id="GO:0140359">
    <property type="term" value="F:ABC-type transporter activity"/>
    <property type="evidence" value="ECO:0007669"/>
    <property type="project" value="InterPro"/>
</dbReference>
<evidence type="ECO:0000259" key="11">
    <source>
        <dbReference type="PROSITE" id="PS50929"/>
    </source>
</evidence>
<gene>
    <name evidence="12" type="ORF">GcM1_248004</name>
</gene>
<keyword evidence="5" id="KW-0067">ATP-binding</keyword>
<evidence type="ECO:0000259" key="10">
    <source>
        <dbReference type="PROSITE" id="PS50893"/>
    </source>
</evidence>
<evidence type="ECO:0000313" key="13">
    <source>
        <dbReference type="Proteomes" id="UP000285326"/>
    </source>
</evidence>
<feature type="domain" description="ABC transmembrane type-1" evidence="11">
    <location>
        <begin position="144"/>
        <end position="473"/>
    </location>
</feature>
<feature type="transmembrane region" description="Helical" evidence="9">
    <location>
        <begin position="143"/>
        <end position="167"/>
    </location>
</feature>
<dbReference type="GO" id="GO:0016020">
    <property type="term" value="C:membrane"/>
    <property type="evidence" value="ECO:0007669"/>
    <property type="project" value="UniProtKB-SubCell"/>
</dbReference>
<evidence type="ECO:0000313" key="12">
    <source>
        <dbReference type="EMBL" id="RKF72232.1"/>
    </source>
</evidence>
<keyword evidence="4" id="KW-0547">Nucleotide-binding</keyword>
<dbReference type="EMBL" id="MCBS01024897">
    <property type="protein sequence ID" value="RKF72232.1"/>
    <property type="molecule type" value="Genomic_DNA"/>
</dbReference>
<evidence type="ECO:0000256" key="7">
    <source>
        <dbReference type="ARBA" id="ARBA00023136"/>
    </source>
</evidence>
<dbReference type="GO" id="GO:0016887">
    <property type="term" value="F:ATP hydrolysis activity"/>
    <property type="evidence" value="ECO:0007669"/>
    <property type="project" value="InterPro"/>
</dbReference>
<keyword evidence="6 9" id="KW-1133">Transmembrane helix</keyword>
<sequence>MSTDYNYRGSTSDSAGKRSKNDAIRPLNSAQNLTTQQASHKKFRLKSADPSLKDISQPVSNGKMITREYRAGFFSRLFFQWITPLMALGYKGEIQDNDVWVINPKWKTDVITTKVQESFEKRVAQGNKYALILALYETFKREFWIGGLCQLLASLLQTMSPLVLRYLIVFAQDAYNAKNGSTPAPSIWIGLGLVFGITFIQLIQSLQINQSLYHGMIVGGAARAALISLIFEKSLKISGRARAGDEETNKASKLEENSKELKSKPKKGDARSRRRNSKNYDGIGWSNGIVMNLMSLDSHRVDQASAHFHMLWTAPISCIITLVLLTINLSYSALAGFGFLTLGVLAISMITKRLFLWRKSIDKTTDQRISLTQEIVKAVNFVKLFGWESAFLNKLQLIRKREIHDIQILLTMRNAMNTVTLSLPIFSSMLTYVTYSLTGHLLEPAVVFSSLALFNSLRIPLNLLPSAISQATDAWSSVCRIQQYLISEEIKDEIHVDSKVEMAVEMKEAEFSWERTPKNETSQKKYEEPEVKLDFNYLKDRKNEVSQSKIKEQKALKVQLSDNQTFDEKNIDEEKPFQLKNINLSIRRNELVAVIGGVGSGKSSLLGAIAGEIRKTKGELRLGVSRSFCPQSAWIQNTTIKKNILFGKEIKEEWYNQVLNACSLRSDLEMLPQGDATEIGERGVNLSGGQKQRINIARAIYFDADLILMDDPLSAVDAHVGSQIFDVAVLGLLKKKCRILATHQLWILSRCDRIIWMEEGHIRAFDTFGNLLKNDVDFQTLMENSTHQKQSPGYIDVQSLDNTKIDQKTKQSGTELMQTEERAVGSIPWSIYMKYIRASGSFFFLAIALVFLIAYQFANIITSLWLSWWVSDYFGYRTKIYIAIYVALGILQALFMFAYSFSITTICTISSKSMMNHAMAQVLRAPMSFFYTTPLGRITNRFSRDVYVMDNELPDAVRLYFVLLTTILATLCLVIAYFPYFSIAVAVLSLLFYYSTSYFLASGRQLKRIESTLRSNVFAKFSEGLSGTACIRAYGLQGQFSDNLKASVDNMNSAYFLNFANQRWLSVRVDFLAILMVLVTGILVITSRFNVRPSIVGLILSYILTIVHLIQLSIRQLAEVEQGMNATERLHHYKTSLEEEAPLHTIKVRKTWPESGEIIFRNVTMRYRPDLPFILSDLNLHIKGGERIGIVGRTGAGKSSILMTLFRLVELSAGTIIIDGIDISKIGLHDLRSRLAIIPQDPSLFKGTIRSNLDPFSEFTDLELWSALRQSDLVLPSAQVDDKNPGRIHLDSLVDDEGLNFSLGQRQLMALARALVRNSQIIICDEATSSVDMETDVKIQHTMATAFKGRTLLCIAHRLKTIINYDRICVLEHGRIVEMDTPKRLREKNGIFKGMCDRNGIGNEYFKDSNKGEKER</sequence>
<dbReference type="Pfam" id="PF00664">
    <property type="entry name" value="ABC_membrane"/>
    <property type="match status" value="2"/>
</dbReference>
<protein>
    <submittedName>
        <fullName evidence="12">Multidrug resistance protein fer6</fullName>
    </submittedName>
</protein>
<feature type="domain" description="ABC transporter" evidence="10">
    <location>
        <begin position="558"/>
        <end position="784"/>
    </location>
</feature>
<dbReference type="InterPro" id="IPR003439">
    <property type="entry name" value="ABC_transporter-like_ATP-bd"/>
</dbReference>
<feature type="domain" description="ABC transporter" evidence="10">
    <location>
        <begin position="1158"/>
        <end position="1398"/>
    </location>
</feature>
<dbReference type="InterPro" id="IPR003593">
    <property type="entry name" value="AAA+_ATPase"/>
</dbReference>
<dbReference type="Gene3D" id="3.40.50.300">
    <property type="entry name" value="P-loop containing nucleotide triphosphate hydrolases"/>
    <property type="match status" value="2"/>
</dbReference>
<keyword evidence="7 9" id="KW-0472">Membrane</keyword>
<dbReference type="SMART" id="SM00382">
    <property type="entry name" value="AAA"/>
    <property type="match status" value="2"/>
</dbReference>
<comment type="subcellular location">
    <subcellularLocation>
        <location evidence="1">Membrane</location>
        <topology evidence="1">Multi-pass membrane protein</topology>
    </subcellularLocation>
</comment>
<dbReference type="InterPro" id="IPR027417">
    <property type="entry name" value="P-loop_NTPase"/>
</dbReference>
<feature type="compositionally biased region" description="Polar residues" evidence="8">
    <location>
        <begin position="28"/>
        <end position="38"/>
    </location>
</feature>
<reference evidence="12 13" key="1">
    <citation type="journal article" date="2018" name="BMC Genomics">
        <title>Comparative genome analyses reveal sequence features reflecting distinct modes of host-adaptation between dicot and monocot powdery mildew.</title>
        <authorList>
            <person name="Wu Y."/>
            <person name="Ma X."/>
            <person name="Pan Z."/>
            <person name="Kale S.D."/>
            <person name="Song Y."/>
            <person name="King H."/>
            <person name="Zhang Q."/>
            <person name="Presley C."/>
            <person name="Deng X."/>
            <person name="Wei C.I."/>
            <person name="Xiao S."/>
        </authorList>
    </citation>
    <scope>NUCLEOTIDE SEQUENCE [LARGE SCALE GENOMIC DNA]</scope>
    <source>
        <strain evidence="12">UMSG1</strain>
    </source>
</reference>
<dbReference type="PROSITE" id="PS00211">
    <property type="entry name" value="ABC_TRANSPORTER_1"/>
    <property type="match status" value="2"/>
</dbReference>
<feature type="region of interest" description="Disordered" evidence="8">
    <location>
        <begin position="246"/>
        <end position="279"/>
    </location>
</feature>
<feature type="transmembrane region" description="Helical" evidence="9">
    <location>
        <begin position="308"/>
        <end position="327"/>
    </location>
</feature>
<dbReference type="CDD" id="cd18597">
    <property type="entry name" value="ABC_6TM_YOR1_D1_like"/>
    <property type="match status" value="1"/>
</dbReference>
<dbReference type="CDD" id="cd03250">
    <property type="entry name" value="ABCC_MRP_domain1"/>
    <property type="match status" value="1"/>
</dbReference>
<feature type="compositionally biased region" description="Basic and acidic residues" evidence="8">
    <location>
        <begin position="246"/>
        <end position="271"/>
    </location>
</feature>
<evidence type="ECO:0000256" key="9">
    <source>
        <dbReference type="SAM" id="Phobius"/>
    </source>
</evidence>
<feature type="transmembrane region" description="Helical" evidence="9">
    <location>
        <begin position="1071"/>
        <end position="1089"/>
    </location>
</feature>
<dbReference type="FunFam" id="3.40.50.300:FF:000997">
    <property type="entry name" value="Multidrug resistance-associated protein 1"/>
    <property type="match status" value="1"/>
</dbReference>
<dbReference type="PANTHER" id="PTHR24223">
    <property type="entry name" value="ATP-BINDING CASSETTE SUB-FAMILY C"/>
    <property type="match status" value="1"/>
</dbReference>
<keyword evidence="3 9" id="KW-0812">Transmembrane</keyword>
<keyword evidence="2" id="KW-0813">Transport</keyword>
<dbReference type="Pfam" id="PF00005">
    <property type="entry name" value="ABC_tran"/>
    <property type="match status" value="2"/>
</dbReference>
<dbReference type="PROSITE" id="PS50929">
    <property type="entry name" value="ABC_TM1F"/>
    <property type="match status" value="2"/>
</dbReference>
<dbReference type="FunFam" id="3.40.50.300:FF:000565">
    <property type="entry name" value="ABC bile acid transporter"/>
    <property type="match status" value="1"/>
</dbReference>
<evidence type="ECO:0000256" key="3">
    <source>
        <dbReference type="ARBA" id="ARBA00022692"/>
    </source>
</evidence>
<dbReference type="CDD" id="cd03244">
    <property type="entry name" value="ABCC_MRP_domain2"/>
    <property type="match status" value="1"/>
</dbReference>
<feature type="transmembrane region" description="Helical" evidence="9">
    <location>
        <begin position="959"/>
        <end position="977"/>
    </location>
</feature>
<evidence type="ECO:0000256" key="5">
    <source>
        <dbReference type="ARBA" id="ARBA00022840"/>
    </source>
</evidence>
<dbReference type="FunFam" id="1.20.1560.10:FF:000010">
    <property type="entry name" value="Multidrug resistance-associated ABC transporter"/>
    <property type="match status" value="1"/>
</dbReference>
<dbReference type="Gene3D" id="1.20.1560.10">
    <property type="entry name" value="ABC transporter type 1, transmembrane domain"/>
    <property type="match status" value="2"/>
</dbReference>
<feature type="transmembrane region" description="Helical" evidence="9">
    <location>
        <begin position="842"/>
        <end position="868"/>
    </location>
</feature>
<feature type="region of interest" description="Disordered" evidence="8">
    <location>
        <begin position="1"/>
        <end position="40"/>
    </location>
</feature>
<dbReference type="InterPro" id="IPR050173">
    <property type="entry name" value="ABC_transporter_C-like"/>
</dbReference>
<dbReference type="PANTHER" id="PTHR24223:SF464">
    <property type="entry name" value="ABC-TYPE TRANSPORTER CICA"/>
    <property type="match status" value="1"/>
</dbReference>
<evidence type="ECO:0000256" key="8">
    <source>
        <dbReference type="SAM" id="MobiDB-lite"/>
    </source>
</evidence>
<evidence type="ECO:0000256" key="1">
    <source>
        <dbReference type="ARBA" id="ARBA00004141"/>
    </source>
</evidence>
<feature type="transmembrane region" description="Helical" evidence="9">
    <location>
        <begin position="880"/>
        <end position="909"/>
    </location>
</feature>
<feature type="domain" description="ABC transmembrane type-1" evidence="11">
    <location>
        <begin position="846"/>
        <end position="1122"/>
    </location>
</feature>
<feature type="transmembrane region" description="Helical" evidence="9">
    <location>
        <begin position="983"/>
        <end position="1001"/>
    </location>
</feature>
<dbReference type="SUPFAM" id="SSF90123">
    <property type="entry name" value="ABC transporter transmembrane region"/>
    <property type="match status" value="2"/>
</dbReference>
<evidence type="ECO:0000256" key="4">
    <source>
        <dbReference type="ARBA" id="ARBA00022741"/>
    </source>
</evidence>
<dbReference type="SUPFAM" id="SSF52540">
    <property type="entry name" value="P-loop containing nucleoside triphosphate hydrolases"/>
    <property type="match status" value="2"/>
</dbReference>
<organism evidence="12 13">
    <name type="scientific">Golovinomyces cichoracearum</name>
    <dbReference type="NCBI Taxonomy" id="62708"/>
    <lineage>
        <taxon>Eukaryota</taxon>
        <taxon>Fungi</taxon>
        <taxon>Dikarya</taxon>
        <taxon>Ascomycota</taxon>
        <taxon>Pezizomycotina</taxon>
        <taxon>Leotiomycetes</taxon>
        <taxon>Erysiphales</taxon>
        <taxon>Erysiphaceae</taxon>
        <taxon>Golovinomyces</taxon>
    </lineage>
</organism>
<name>A0A420ICH2_9PEZI</name>
<dbReference type="InterPro" id="IPR036640">
    <property type="entry name" value="ABC1_TM_sf"/>
</dbReference>
<feature type="transmembrane region" description="Helical" evidence="9">
    <location>
        <begin position="187"/>
        <end position="206"/>
    </location>
</feature>
<proteinExistence type="predicted"/>
<dbReference type="InterPro" id="IPR011527">
    <property type="entry name" value="ABC1_TM_dom"/>
</dbReference>
<dbReference type="InterPro" id="IPR017871">
    <property type="entry name" value="ABC_transporter-like_CS"/>
</dbReference>
<evidence type="ECO:0000256" key="6">
    <source>
        <dbReference type="ARBA" id="ARBA00022989"/>
    </source>
</evidence>
<evidence type="ECO:0000256" key="2">
    <source>
        <dbReference type="ARBA" id="ARBA00022448"/>
    </source>
</evidence>
<feature type="transmembrane region" description="Helical" evidence="9">
    <location>
        <begin position="333"/>
        <end position="351"/>
    </location>
</feature>
<dbReference type="CDD" id="cd18606">
    <property type="entry name" value="ABC_6TM_YOR1_D2_like"/>
    <property type="match status" value="1"/>
</dbReference>
<comment type="caution">
    <text evidence="12">The sequence shown here is derived from an EMBL/GenBank/DDBJ whole genome shotgun (WGS) entry which is preliminary data.</text>
</comment>
<dbReference type="Proteomes" id="UP000285326">
    <property type="component" value="Unassembled WGS sequence"/>
</dbReference>
<accession>A0A420ICH2</accession>